<name>A0A0E9SLE3_ANGAN</name>
<accession>A0A0E9SLE3</accession>
<keyword evidence="1" id="KW-1133">Transmembrane helix</keyword>
<feature type="transmembrane region" description="Helical" evidence="1">
    <location>
        <begin position="12"/>
        <end position="37"/>
    </location>
</feature>
<evidence type="ECO:0000313" key="2">
    <source>
        <dbReference type="EMBL" id="JAH41485.1"/>
    </source>
</evidence>
<keyword evidence="1" id="KW-0472">Membrane</keyword>
<reference evidence="2" key="1">
    <citation type="submission" date="2014-11" db="EMBL/GenBank/DDBJ databases">
        <authorList>
            <person name="Amaro Gonzalez C."/>
        </authorList>
    </citation>
    <scope>NUCLEOTIDE SEQUENCE</scope>
</reference>
<dbReference type="AlphaFoldDB" id="A0A0E9SLE3"/>
<protein>
    <submittedName>
        <fullName evidence="2">Uncharacterized protein</fullName>
    </submittedName>
</protein>
<sequence length="46" mass="5656">MKMQLLFFQHIHFSYLFFFFFGFFKLLFISCSIQSTFENKTVNRSS</sequence>
<keyword evidence="1" id="KW-0812">Transmembrane</keyword>
<evidence type="ECO:0000256" key="1">
    <source>
        <dbReference type="SAM" id="Phobius"/>
    </source>
</evidence>
<organism evidence="2">
    <name type="scientific">Anguilla anguilla</name>
    <name type="common">European freshwater eel</name>
    <name type="synonym">Muraena anguilla</name>
    <dbReference type="NCBI Taxonomy" id="7936"/>
    <lineage>
        <taxon>Eukaryota</taxon>
        <taxon>Metazoa</taxon>
        <taxon>Chordata</taxon>
        <taxon>Craniata</taxon>
        <taxon>Vertebrata</taxon>
        <taxon>Euteleostomi</taxon>
        <taxon>Actinopterygii</taxon>
        <taxon>Neopterygii</taxon>
        <taxon>Teleostei</taxon>
        <taxon>Anguilliformes</taxon>
        <taxon>Anguillidae</taxon>
        <taxon>Anguilla</taxon>
    </lineage>
</organism>
<proteinExistence type="predicted"/>
<reference evidence="2" key="2">
    <citation type="journal article" date="2015" name="Fish Shellfish Immunol.">
        <title>Early steps in the European eel (Anguilla anguilla)-Vibrio vulnificus interaction in the gills: Role of the RtxA13 toxin.</title>
        <authorList>
            <person name="Callol A."/>
            <person name="Pajuelo D."/>
            <person name="Ebbesson L."/>
            <person name="Teles M."/>
            <person name="MacKenzie S."/>
            <person name="Amaro C."/>
        </authorList>
    </citation>
    <scope>NUCLEOTIDE SEQUENCE</scope>
</reference>
<dbReference type="EMBL" id="GBXM01067092">
    <property type="protein sequence ID" value="JAH41485.1"/>
    <property type="molecule type" value="Transcribed_RNA"/>
</dbReference>